<dbReference type="AlphaFoldDB" id="A0A0A8YX02"/>
<organism evidence="2">
    <name type="scientific">Arundo donax</name>
    <name type="common">Giant reed</name>
    <name type="synonym">Donax arundinaceus</name>
    <dbReference type="NCBI Taxonomy" id="35708"/>
    <lineage>
        <taxon>Eukaryota</taxon>
        <taxon>Viridiplantae</taxon>
        <taxon>Streptophyta</taxon>
        <taxon>Embryophyta</taxon>
        <taxon>Tracheophyta</taxon>
        <taxon>Spermatophyta</taxon>
        <taxon>Magnoliopsida</taxon>
        <taxon>Liliopsida</taxon>
        <taxon>Poales</taxon>
        <taxon>Poaceae</taxon>
        <taxon>PACMAD clade</taxon>
        <taxon>Arundinoideae</taxon>
        <taxon>Arundineae</taxon>
        <taxon>Arundo</taxon>
    </lineage>
</organism>
<dbReference type="EMBL" id="GBRH01270778">
    <property type="protein sequence ID" value="JAD27117.1"/>
    <property type="molecule type" value="Transcribed_RNA"/>
</dbReference>
<name>A0A0A8YX02_ARUDO</name>
<protein>
    <submittedName>
        <fullName evidence="2">Uncharacterized protein</fullName>
    </submittedName>
</protein>
<reference evidence="2" key="2">
    <citation type="journal article" date="2015" name="Data Brief">
        <title>Shoot transcriptome of the giant reed, Arundo donax.</title>
        <authorList>
            <person name="Barrero R.A."/>
            <person name="Guerrero F.D."/>
            <person name="Moolhuijzen P."/>
            <person name="Goolsby J.A."/>
            <person name="Tidwell J."/>
            <person name="Bellgard S.E."/>
            <person name="Bellgard M.I."/>
        </authorList>
    </citation>
    <scope>NUCLEOTIDE SEQUENCE</scope>
    <source>
        <tissue evidence="2">Shoot tissue taken approximately 20 cm above the soil surface</tissue>
    </source>
</reference>
<proteinExistence type="predicted"/>
<evidence type="ECO:0000313" key="2">
    <source>
        <dbReference type="EMBL" id="JAD27117.1"/>
    </source>
</evidence>
<accession>A0A0A8YX02</accession>
<feature type="region of interest" description="Disordered" evidence="1">
    <location>
        <begin position="1"/>
        <end position="35"/>
    </location>
</feature>
<feature type="compositionally biased region" description="Polar residues" evidence="1">
    <location>
        <begin position="1"/>
        <end position="22"/>
    </location>
</feature>
<evidence type="ECO:0000256" key="1">
    <source>
        <dbReference type="SAM" id="MobiDB-lite"/>
    </source>
</evidence>
<sequence length="57" mass="6334">MEAYSQSTRANRLNNKIQNTVESTRDEAQSTGNSMVGCNPSTYHPCYLENCSLAPHL</sequence>
<reference evidence="2" key="1">
    <citation type="submission" date="2014-09" db="EMBL/GenBank/DDBJ databases">
        <authorList>
            <person name="Magalhaes I.L.F."/>
            <person name="Oliveira U."/>
            <person name="Santos F.R."/>
            <person name="Vidigal T.H.D.A."/>
            <person name="Brescovit A.D."/>
            <person name="Santos A.J."/>
        </authorList>
    </citation>
    <scope>NUCLEOTIDE SEQUENCE</scope>
    <source>
        <tissue evidence="2">Shoot tissue taken approximately 20 cm above the soil surface</tissue>
    </source>
</reference>